<dbReference type="InParanoid" id="A0A3M0CGH1"/>
<gene>
    <name evidence="2" type="ORF">BXY39_2011</name>
</gene>
<keyword evidence="2" id="KW-0413">Isomerase</keyword>
<dbReference type="PANTHER" id="PTHR41252">
    <property type="entry name" value="BLR2505 PROTEIN"/>
    <property type="match status" value="1"/>
</dbReference>
<dbReference type="Gene3D" id="3.10.450.50">
    <property type="match status" value="1"/>
</dbReference>
<dbReference type="Proteomes" id="UP000271227">
    <property type="component" value="Unassembled WGS sequence"/>
</dbReference>
<keyword evidence="3" id="KW-1185">Reference proteome</keyword>
<dbReference type="RefSeq" id="WP_170163743.1">
    <property type="nucleotide sequence ID" value="NZ_REFR01000011.1"/>
</dbReference>
<name>A0A3M0CGH1_9PROT</name>
<dbReference type="EMBL" id="REFR01000011">
    <property type="protein sequence ID" value="RMB07917.1"/>
    <property type="molecule type" value="Genomic_DNA"/>
</dbReference>
<accession>A0A3M0CGH1</accession>
<reference evidence="2 3" key="1">
    <citation type="submission" date="2018-10" db="EMBL/GenBank/DDBJ databases">
        <title>Genomic Encyclopedia of Archaeal and Bacterial Type Strains, Phase II (KMG-II): from individual species to whole genera.</title>
        <authorList>
            <person name="Goeker M."/>
        </authorList>
    </citation>
    <scope>NUCLEOTIDE SEQUENCE [LARGE SCALE GENOMIC DNA]</scope>
    <source>
        <strain evidence="2 3">DSM 25217</strain>
    </source>
</reference>
<dbReference type="Pfam" id="PF12680">
    <property type="entry name" value="SnoaL_2"/>
    <property type="match status" value="1"/>
</dbReference>
<comment type="caution">
    <text evidence="2">The sequence shown here is derived from an EMBL/GenBank/DDBJ whole genome shotgun (WGS) entry which is preliminary data.</text>
</comment>
<protein>
    <submittedName>
        <fullName evidence="2">Ketosteroid isomerase-like protein</fullName>
    </submittedName>
</protein>
<dbReference type="PANTHER" id="PTHR41252:SF1">
    <property type="entry name" value="BLR2505 PROTEIN"/>
    <property type="match status" value="1"/>
</dbReference>
<organism evidence="2 3">
    <name type="scientific">Eilatimonas milleporae</name>
    <dbReference type="NCBI Taxonomy" id="911205"/>
    <lineage>
        <taxon>Bacteria</taxon>
        <taxon>Pseudomonadati</taxon>
        <taxon>Pseudomonadota</taxon>
        <taxon>Alphaproteobacteria</taxon>
        <taxon>Kordiimonadales</taxon>
        <taxon>Kordiimonadaceae</taxon>
        <taxon>Eilatimonas</taxon>
    </lineage>
</organism>
<dbReference type="InterPro" id="IPR037401">
    <property type="entry name" value="SnoaL-like"/>
</dbReference>
<dbReference type="GO" id="GO:0016853">
    <property type="term" value="F:isomerase activity"/>
    <property type="evidence" value="ECO:0007669"/>
    <property type="project" value="UniProtKB-KW"/>
</dbReference>
<dbReference type="SUPFAM" id="SSF54427">
    <property type="entry name" value="NTF2-like"/>
    <property type="match status" value="1"/>
</dbReference>
<proteinExistence type="predicted"/>
<dbReference type="AlphaFoldDB" id="A0A3M0CGH1"/>
<evidence type="ECO:0000259" key="1">
    <source>
        <dbReference type="Pfam" id="PF12680"/>
    </source>
</evidence>
<feature type="domain" description="SnoaL-like" evidence="1">
    <location>
        <begin position="12"/>
        <end position="119"/>
    </location>
</feature>
<evidence type="ECO:0000313" key="3">
    <source>
        <dbReference type="Proteomes" id="UP000271227"/>
    </source>
</evidence>
<dbReference type="InterPro" id="IPR032710">
    <property type="entry name" value="NTF2-like_dom_sf"/>
</dbReference>
<sequence>MAEPEPDARTVVKAFLEAMWSGDKAAAKAAFSEDAQWWFLPSLGYQRPMPAGDALDIVMDDMIGRFDTDKPFTVDLHHLIADGGEAAAEYTARAILKTGRPYENRYLLRASVAGDRIVSVRPYTDTKFFLEELYGE</sequence>
<evidence type="ECO:0000313" key="2">
    <source>
        <dbReference type="EMBL" id="RMB07917.1"/>
    </source>
</evidence>